<organism evidence="1 2">
    <name type="scientific">Lactococcus fujiensis JCM 16395</name>
    <dbReference type="NCBI Taxonomy" id="1291764"/>
    <lineage>
        <taxon>Bacteria</taxon>
        <taxon>Bacillati</taxon>
        <taxon>Bacillota</taxon>
        <taxon>Bacilli</taxon>
        <taxon>Lactobacillales</taxon>
        <taxon>Streptococcaceae</taxon>
        <taxon>Lactococcus</taxon>
    </lineage>
</organism>
<gene>
    <name evidence="1" type="ORF">RT41_GL000628</name>
</gene>
<reference evidence="1 2" key="1">
    <citation type="submission" date="2014-12" db="EMBL/GenBank/DDBJ databases">
        <title>Draft genome sequences of 10 type strains of Lactococcus.</title>
        <authorList>
            <person name="Sun Z."/>
            <person name="Zhong Z."/>
            <person name="Liu W."/>
            <person name="Zhang W."/>
            <person name="Zhang H."/>
        </authorList>
    </citation>
    <scope>NUCLEOTIDE SEQUENCE [LARGE SCALE GENOMIC DNA]</scope>
    <source>
        <strain evidence="1 2">JCM 16395</strain>
    </source>
</reference>
<dbReference type="Proteomes" id="UP000218181">
    <property type="component" value="Unassembled WGS sequence"/>
</dbReference>
<proteinExistence type="predicted"/>
<name>A0A2A5RIJ9_9LACT</name>
<dbReference type="STRING" id="1291764.GCA_001311235_02895"/>
<evidence type="ECO:0000313" key="1">
    <source>
        <dbReference type="EMBL" id="PCR98889.1"/>
    </source>
</evidence>
<sequence length="70" mass="8039">MKMKFQDTIQSIPENDWIEVITRSESNYQKSIGKAPKFTIKGPVLDFEVLQELPVVCCEEFITHPIIVSV</sequence>
<comment type="caution">
    <text evidence="1">The sequence shown here is derived from an EMBL/GenBank/DDBJ whole genome shotgun (WGS) entry which is preliminary data.</text>
</comment>
<keyword evidence="2" id="KW-1185">Reference proteome</keyword>
<accession>A0A2A5RIJ9</accession>
<dbReference type="EMBL" id="JXJU01000018">
    <property type="protein sequence ID" value="PCR98889.1"/>
    <property type="molecule type" value="Genomic_DNA"/>
</dbReference>
<evidence type="ECO:0000313" key="2">
    <source>
        <dbReference type="Proteomes" id="UP000218181"/>
    </source>
</evidence>
<protein>
    <submittedName>
        <fullName evidence="1">Uncharacterized protein</fullName>
    </submittedName>
</protein>
<dbReference type="AlphaFoldDB" id="A0A2A5RIJ9"/>